<dbReference type="Gene3D" id="1.20.120.290">
    <property type="entry name" value="Oxygen-evolving enhancer protein 3 (PsbQ), four-helix up-down bundle"/>
    <property type="match status" value="1"/>
</dbReference>
<sequence length="123" mass="14082">MAGIVSNGSVYRIRQCALDLLSIVDLMDGEVSWDIIGRDLQLRSTFLYCDFKQIISKAAEDEKKPLINLANRLLCSIEEMSYAVKLKDRTLMESRYFDTAKVLEDLMALLPYCDLFVEDESDD</sequence>
<dbReference type="GO" id="GO:0009767">
    <property type="term" value="P:photosynthetic electron transport chain"/>
    <property type="evidence" value="ECO:0007669"/>
    <property type="project" value="TreeGrafter"/>
</dbReference>
<comment type="similarity">
    <text evidence="7">Belongs to the PsbQ family.</text>
</comment>
<dbReference type="OrthoDB" id="783722at2759"/>
<evidence type="ECO:0000256" key="3">
    <source>
        <dbReference type="ARBA" id="ARBA00022640"/>
    </source>
</evidence>
<comment type="subcellular location">
    <subcellularLocation>
        <location evidence="1">Plastid</location>
        <location evidence="1">Chloroplast thylakoid membrane</location>
    </subcellularLocation>
</comment>
<dbReference type="GO" id="GO:0019898">
    <property type="term" value="C:extrinsic component of membrane"/>
    <property type="evidence" value="ECO:0007669"/>
    <property type="project" value="InterPro"/>
</dbReference>
<dbReference type="SUPFAM" id="SSF101112">
    <property type="entry name" value="Oxygen-evolving enhancer protein 3"/>
    <property type="match status" value="1"/>
</dbReference>
<evidence type="ECO:0000256" key="2">
    <source>
        <dbReference type="ARBA" id="ARBA00022528"/>
    </source>
</evidence>
<keyword evidence="4" id="KW-0809">Transit peptide</keyword>
<dbReference type="OMA" id="SSGRIAX"/>
<evidence type="ECO:0000256" key="7">
    <source>
        <dbReference type="ARBA" id="ARBA00035649"/>
    </source>
</evidence>
<dbReference type="PANTHER" id="PTHR33399">
    <property type="entry name" value="OXYGEN-EVOLVING ENHANCER PROTEIN 3-1, CHLOROPLASTIC"/>
    <property type="match status" value="1"/>
</dbReference>
<dbReference type="InterPro" id="IPR054099">
    <property type="entry name" value="PSII_PsbQ_pln"/>
</dbReference>
<keyword evidence="9" id="KW-1185">Reference proteome</keyword>
<keyword evidence="6" id="KW-0472">Membrane</keyword>
<dbReference type="Gramene" id="RZC70127">
    <property type="protein sequence ID" value="RZC70127"/>
    <property type="gene ID" value="C5167_035303"/>
</dbReference>
<accession>A0A4Y7KB74</accession>
<keyword evidence="3" id="KW-0934">Plastid</keyword>
<evidence type="ECO:0000256" key="4">
    <source>
        <dbReference type="ARBA" id="ARBA00022946"/>
    </source>
</evidence>
<evidence type="ECO:0000256" key="1">
    <source>
        <dbReference type="ARBA" id="ARBA00004334"/>
    </source>
</evidence>
<evidence type="ECO:0000256" key="6">
    <source>
        <dbReference type="ARBA" id="ARBA00023136"/>
    </source>
</evidence>
<dbReference type="Proteomes" id="UP000316621">
    <property type="component" value="Chromosome 7"/>
</dbReference>
<dbReference type="AlphaFoldDB" id="A0A4Y7KB74"/>
<keyword evidence="5" id="KW-0793">Thylakoid</keyword>
<dbReference type="Pfam" id="PF05757">
    <property type="entry name" value="PsbQ"/>
    <property type="match status" value="1"/>
</dbReference>
<evidence type="ECO:0000256" key="5">
    <source>
        <dbReference type="ARBA" id="ARBA00023078"/>
    </source>
</evidence>
<proteinExistence type="inferred from homology"/>
<dbReference type="GO" id="GO:0005509">
    <property type="term" value="F:calcium ion binding"/>
    <property type="evidence" value="ECO:0007669"/>
    <property type="project" value="InterPro"/>
</dbReference>
<dbReference type="InterPro" id="IPR008797">
    <property type="entry name" value="PSII_PsbQ"/>
</dbReference>
<dbReference type="EMBL" id="CM010721">
    <property type="protein sequence ID" value="RZC70127.1"/>
    <property type="molecule type" value="Genomic_DNA"/>
</dbReference>
<evidence type="ECO:0000313" key="9">
    <source>
        <dbReference type="Proteomes" id="UP000316621"/>
    </source>
</evidence>
<gene>
    <name evidence="8" type="ORF">C5167_035303</name>
</gene>
<protein>
    <submittedName>
        <fullName evidence="8">Uncharacterized protein</fullName>
    </submittedName>
</protein>
<dbReference type="GO" id="GO:0009654">
    <property type="term" value="C:photosystem II oxygen evolving complex"/>
    <property type="evidence" value="ECO:0007669"/>
    <property type="project" value="InterPro"/>
</dbReference>
<organism evidence="8 9">
    <name type="scientific">Papaver somniferum</name>
    <name type="common">Opium poppy</name>
    <dbReference type="NCBI Taxonomy" id="3469"/>
    <lineage>
        <taxon>Eukaryota</taxon>
        <taxon>Viridiplantae</taxon>
        <taxon>Streptophyta</taxon>
        <taxon>Embryophyta</taxon>
        <taxon>Tracheophyta</taxon>
        <taxon>Spermatophyta</taxon>
        <taxon>Magnoliopsida</taxon>
        <taxon>Ranunculales</taxon>
        <taxon>Papaveraceae</taxon>
        <taxon>Papaveroideae</taxon>
        <taxon>Papaver</taxon>
    </lineage>
</organism>
<dbReference type="GO" id="GO:0009535">
    <property type="term" value="C:chloroplast thylakoid membrane"/>
    <property type="evidence" value="ECO:0007669"/>
    <property type="project" value="UniProtKB-SubCell"/>
</dbReference>
<keyword evidence="2" id="KW-0150">Chloroplast</keyword>
<reference evidence="8 9" key="1">
    <citation type="journal article" date="2018" name="Science">
        <title>The opium poppy genome and morphinan production.</title>
        <authorList>
            <person name="Guo L."/>
            <person name="Winzer T."/>
            <person name="Yang X."/>
            <person name="Li Y."/>
            <person name="Ning Z."/>
            <person name="He Z."/>
            <person name="Teodor R."/>
            <person name="Lu Y."/>
            <person name="Bowser T.A."/>
            <person name="Graham I.A."/>
            <person name="Ye K."/>
        </authorList>
    </citation>
    <scope>NUCLEOTIDE SEQUENCE [LARGE SCALE GENOMIC DNA]</scope>
    <source>
        <strain evidence="9">cv. HN1</strain>
        <tissue evidence="8">Leaves</tissue>
    </source>
</reference>
<evidence type="ECO:0000313" key="8">
    <source>
        <dbReference type="EMBL" id="RZC70127.1"/>
    </source>
</evidence>
<dbReference type="PANTHER" id="PTHR33399:SF8">
    <property type="entry name" value="OS04G0522800 PROTEIN"/>
    <property type="match status" value="1"/>
</dbReference>
<name>A0A4Y7KB74_PAPSO</name>
<dbReference type="InterPro" id="IPR023222">
    <property type="entry name" value="PsbQ-like_dom_sf"/>
</dbReference>